<accession>A0ACD5BJY0</accession>
<sequence>MEIGVGLPAAVCGVVGDQLLDWARYADQAEFSSLATLDRLVYGNCESLIALAASAGVTRRIRLAATVLLAPYRGNPALLAKQLSTLDRISEGRLVAGLAAGGREDDFIAADLPYARRGRTLDSAVERMVSIWSGAEPDGRIGPSPYRGSPPLIFGGHTDIAIRRAARYGQGWISGGSSASGYRELAERARRGWAAEGRLDQPRLLALAYFALGPQGTELARRYVGEYYAFLGERATDRITKGVLTDPVRVREAVAAYADAGCTELILMPCSAELSQLELLDGAVH</sequence>
<dbReference type="EMBL" id="CP150484">
    <property type="protein sequence ID" value="WYW19568.1"/>
    <property type="molecule type" value="Genomic_DNA"/>
</dbReference>
<proteinExistence type="predicted"/>
<evidence type="ECO:0000313" key="1">
    <source>
        <dbReference type="EMBL" id="WYW19568.1"/>
    </source>
</evidence>
<name>A0ACD5BJY0_9PSEU</name>
<keyword evidence="2" id="KW-1185">Reference proteome</keyword>
<organism evidence="1 2">
    <name type="scientific">Amycolatopsis coloradensis</name>
    <dbReference type="NCBI Taxonomy" id="76021"/>
    <lineage>
        <taxon>Bacteria</taxon>
        <taxon>Bacillati</taxon>
        <taxon>Actinomycetota</taxon>
        <taxon>Actinomycetes</taxon>
        <taxon>Pseudonocardiales</taxon>
        <taxon>Pseudonocardiaceae</taxon>
        <taxon>Amycolatopsis</taxon>
    </lineage>
</organism>
<gene>
    <name evidence="1" type="ORF">LCL61_28890</name>
</gene>
<protein>
    <submittedName>
        <fullName evidence="1">LLM class flavin-dependent oxidoreductase</fullName>
    </submittedName>
</protein>
<dbReference type="Proteomes" id="UP001456344">
    <property type="component" value="Chromosome"/>
</dbReference>
<reference evidence="1" key="1">
    <citation type="submission" date="2023-10" db="EMBL/GenBank/DDBJ databases">
        <title>Whole genome sequencing of actinobacterial strain Amycolatopsis sp. (BCA-696) identifies the underlying plant growth-promoting genes.</title>
        <authorList>
            <person name="Gandham P."/>
            <person name="Vadla N."/>
            <person name="Saji A."/>
            <person name="Srinivas V."/>
            <person name="Ruperao P."/>
            <person name="Selvanayagam S."/>
            <person name="Saxena R.K."/>
            <person name="Rathore A."/>
            <person name="Gopalakrishnan S."/>
            <person name="Thakur V."/>
        </authorList>
    </citation>
    <scope>NUCLEOTIDE SEQUENCE</scope>
    <source>
        <strain evidence="1">BCA-696</strain>
    </source>
</reference>
<evidence type="ECO:0000313" key="2">
    <source>
        <dbReference type="Proteomes" id="UP001456344"/>
    </source>
</evidence>